<dbReference type="PROSITE" id="PS51885">
    <property type="entry name" value="NEPRILYSIN"/>
    <property type="match status" value="1"/>
</dbReference>
<evidence type="ECO:0000256" key="1">
    <source>
        <dbReference type="ARBA" id="ARBA00007357"/>
    </source>
</evidence>
<dbReference type="AlphaFoldDB" id="A0A7R9A6X3"/>
<organism evidence="3">
    <name type="scientific">Darwinula stevensoni</name>
    <dbReference type="NCBI Taxonomy" id="69355"/>
    <lineage>
        <taxon>Eukaryota</taxon>
        <taxon>Metazoa</taxon>
        <taxon>Ecdysozoa</taxon>
        <taxon>Arthropoda</taxon>
        <taxon>Crustacea</taxon>
        <taxon>Oligostraca</taxon>
        <taxon>Ostracoda</taxon>
        <taxon>Podocopa</taxon>
        <taxon>Podocopida</taxon>
        <taxon>Darwinulocopina</taxon>
        <taxon>Darwinuloidea</taxon>
        <taxon>Darwinulidae</taxon>
        <taxon>Darwinula</taxon>
    </lineage>
</organism>
<protein>
    <recommendedName>
        <fullName evidence="2">Peptidase M13 C-terminal domain-containing protein</fullName>
    </recommendedName>
</protein>
<dbReference type="GO" id="GO:0005886">
    <property type="term" value="C:plasma membrane"/>
    <property type="evidence" value="ECO:0007669"/>
    <property type="project" value="TreeGrafter"/>
</dbReference>
<dbReference type="EMBL" id="CAJPEV010000877">
    <property type="protein sequence ID" value="CAG0889251.1"/>
    <property type="molecule type" value="Genomic_DNA"/>
</dbReference>
<keyword evidence="4" id="KW-1185">Reference proteome</keyword>
<proteinExistence type="inferred from homology"/>
<comment type="similarity">
    <text evidence="1">Belongs to the peptidase M13 family.</text>
</comment>
<dbReference type="PANTHER" id="PTHR11733">
    <property type="entry name" value="ZINC METALLOPROTEASE FAMILY M13 NEPRILYSIN-RELATED"/>
    <property type="match status" value="1"/>
</dbReference>
<sequence length="577" mass="66064">MWRYVMECLPSMGERLRSLRTELDRLLLRVPSVDTDLECAETVVREMNPLAAHLWIQDPRVFHPDSLTQVSAAFQEGKSFFQERIRSQDWLSRSEKRRWMDWASLPLLARLHRVAINTGKIIFLEMKEGEHFFFALLTLRRFLAKKEMRKIGTYDGTSWGVPILWVNAFYNMQRNVVDNINIDTNSIGIDRVREHGARKWALPTFTLPKKNGGGGGAGGADGSFDHLHCFLRQGFPLESCKTRSSTLILRITLMEAEEELFRRRRCLVNQYSQFPLNGNHEFVRLPNPLITSLSTAASLQTVMPDTKVDGNMCLNENAADLLGMSFAWHSFQEHSRELPLPPINGMTPEQIFFLSFAQSSTEDEESGWNPSSQCWMEEGEILRFSPSMSVTSTSRIWHSVLKPQKKREQMTGVPSSRAPFNLDPLRFILEANGIFTPEMGIRLFVLGFQKYWTDFVNELDNLVNLSYIIPFVSGTIFPSLLVKTSHVPWTPNIFHAFRWCRRFIERTVKPQPRWRIQLNALLGPVWWALRDPEYGASIERGGATTTGCHEDASRGLVGNADLSLEISNKGFARFAVN</sequence>
<dbReference type="Gene3D" id="3.40.390.10">
    <property type="entry name" value="Collagenase (Catalytic Domain)"/>
    <property type="match status" value="2"/>
</dbReference>
<accession>A0A7R9A6X3</accession>
<dbReference type="Proteomes" id="UP000677054">
    <property type="component" value="Unassembled WGS sequence"/>
</dbReference>
<dbReference type="PANTHER" id="PTHR11733:SF167">
    <property type="entry name" value="FI17812P1-RELATED"/>
    <property type="match status" value="1"/>
</dbReference>
<evidence type="ECO:0000313" key="4">
    <source>
        <dbReference type="Proteomes" id="UP000677054"/>
    </source>
</evidence>
<dbReference type="SUPFAM" id="SSF55486">
    <property type="entry name" value="Metalloproteases ('zincins'), catalytic domain"/>
    <property type="match status" value="2"/>
</dbReference>
<dbReference type="InterPro" id="IPR042089">
    <property type="entry name" value="Peptidase_M13_dom_2"/>
</dbReference>
<dbReference type="GO" id="GO:0016485">
    <property type="term" value="P:protein processing"/>
    <property type="evidence" value="ECO:0007669"/>
    <property type="project" value="TreeGrafter"/>
</dbReference>
<dbReference type="Pfam" id="PF01431">
    <property type="entry name" value="Peptidase_M13"/>
    <property type="match status" value="1"/>
</dbReference>
<dbReference type="InterPro" id="IPR000718">
    <property type="entry name" value="Peptidase_M13"/>
</dbReference>
<dbReference type="Gene3D" id="1.10.1380.10">
    <property type="entry name" value="Neutral endopeptidase , domain2"/>
    <property type="match status" value="1"/>
</dbReference>
<feature type="domain" description="Peptidase M13 C-terminal" evidence="2">
    <location>
        <begin position="265"/>
        <end position="361"/>
    </location>
</feature>
<evidence type="ECO:0000259" key="2">
    <source>
        <dbReference type="Pfam" id="PF01431"/>
    </source>
</evidence>
<dbReference type="EMBL" id="LR900394">
    <property type="protein sequence ID" value="CAD7245530.1"/>
    <property type="molecule type" value="Genomic_DNA"/>
</dbReference>
<dbReference type="InterPro" id="IPR024079">
    <property type="entry name" value="MetalloPept_cat_dom_sf"/>
</dbReference>
<dbReference type="InterPro" id="IPR018497">
    <property type="entry name" value="Peptidase_M13_C"/>
</dbReference>
<name>A0A7R9A6X3_9CRUS</name>
<gene>
    <name evidence="3" type="ORF">DSTB1V02_LOCUS5403</name>
</gene>
<dbReference type="GO" id="GO:0004222">
    <property type="term" value="F:metalloendopeptidase activity"/>
    <property type="evidence" value="ECO:0007669"/>
    <property type="project" value="InterPro"/>
</dbReference>
<reference evidence="3" key="1">
    <citation type="submission" date="2020-11" db="EMBL/GenBank/DDBJ databases">
        <authorList>
            <person name="Tran Van P."/>
        </authorList>
    </citation>
    <scope>NUCLEOTIDE SEQUENCE</scope>
</reference>
<evidence type="ECO:0000313" key="3">
    <source>
        <dbReference type="EMBL" id="CAD7245530.1"/>
    </source>
</evidence>